<reference evidence="1 2" key="1">
    <citation type="journal article" date="2014" name="ISME J.">
        <title>Ecophysiology of Thioploca ingrica as revealed by the complete genome sequence supplemented with proteomic evidence.</title>
        <authorList>
            <person name="Kojima H."/>
            <person name="Ogura Y."/>
            <person name="Yamamoto N."/>
            <person name="Togashi T."/>
            <person name="Mori H."/>
            <person name="Watanabe T."/>
            <person name="Nemoto F."/>
            <person name="Kurokawa K."/>
            <person name="Hayashi T."/>
            <person name="Fukui M."/>
        </authorList>
    </citation>
    <scope>NUCLEOTIDE SEQUENCE [LARGE SCALE GENOMIC DNA]</scope>
</reference>
<dbReference type="KEGG" id="tig:THII_0957"/>
<protein>
    <submittedName>
        <fullName evidence="1">Uncharacterized protein</fullName>
    </submittedName>
</protein>
<dbReference type="Proteomes" id="UP000031623">
    <property type="component" value="Chromosome"/>
</dbReference>
<dbReference type="HOGENOM" id="CLU_2940369_0_0_6"/>
<gene>
    <name evidence="1" type="ORF">THII_0957</name>
</gene>
<evidence type="ECO:0000313" key="1">
    <source>
        <dbReference type="EMBL" id="BAP55254.1"/>
    </source>
</evidence>
<evidence type="ECO:0000313" key="2">
    <source>
        <dbReference type="Proteomes" id="UP000031623"/>
    </source>
</evidence>
<name>A0A090AE99_9GAMM</name>
<keyword evidence="2" id="KW-1185">Reference proteome</keyword>
<sequence length="60" mass="6792">MPKKHLICWKQAGDEHTLEESMPRQHLISGVNRLMAIPNEVVTAARIAPIRPFNQTGVFL</sequence>
<organism evidence="1 2">
    <name type="scientific">Thioploca ingrica</name>
    <dbReference type="NCBI Taxonomy" id="40754"/>
    <lineage>
        <taxon>Bacteria</taxon>
        <taxon>Pseudomonadati</taxon>
        <taxon>Pseudomonadota</taxon>
        <taxon>Gammaproteobacteria</taxon>
        <taxon>Thiotrichales</taxon>
        <taxon>Thiotrichaceae</taxon>
        <taxon>Thioploca</taxon>
    </lineage>
</organism>
<proteinExistence type="predicted"/>
<dbReference type="EMBL" id="AP014633">
    <property type="protein sequence ID" value="BAP55254.1"/>
    <property type="molecule type" value="Genomic_DNA"/>
</dbReference>
<dbReference type="AlphaFoldDB" id="A0A090AE99"/>
<accession>A0A090AE99</accession>